<reference evidence="1 2" key="1">
    <citation type="submission" date="2019-03" db="EMBL/GenBank/DDBJ databases">
        <title>Rhizobium sp. nov., an bacterium isolated from biocrust in Mu Us Desert.</title>
        <authorList>
            <person name="Lixiong L."/>
        </authorList>
    </citation>
    <scope>NUCLEOTIDE SEQUENCE [LARGE SCALE GENOMIC DNA]</scope>
    <source>
        <strain evidence="1 2">SPY-1</strain>
    </source>
</reference>
<evidence type="ECO:0000313" key="2">
    <source>
        <dbReference type="Proteomes" id="UP000295238"/>
    </source>
</evidence>
<dbReference type="EMBL" id="SMTL01000007">
    <property type="protein sequence ID" value="TDK31263.1"/>
    <property type="molecule type" value="Genomic_DNA"/>
</dbReference>
<organism evidence="1 2">
    <name type="scientific">Rhizobium deserti</name>
    <dbReference type="NCBI Taxonomy" id="2547961"/>
    <lineage>
        <taxon>Bacteria</taxon>
        <taxon>Pseudomonadati</taxon>
        <taxon>Pseudomonadota</taxon>
        <taxon>Alphaproteobacteria</taxon>
        <taxon>Hyphomicrobiales</taxon>
        <taxon>Rhizobiaceae</taxon>
        <taxon>Rhizobium/Agrobacterium group</taxon>
        <taxon>Rhizobium</taxon>
    </lineage>
</organism>
<dbReference type="AlphaFoldDB" id="A0A4R5U9I0"/>
<proteinExistence type="predicted"/>
<dbReference type="RefSeq" id="WP_133317979.1">
    <property type="nucleotide sequence ID" value="NZ_SMTL01000007.1"/>
</dbReference>
<protein>
    <recommendedName>
        <fullName evidence="3">DUF1877 family protein</fullName>
    </recommendedName>
</protein>
<dbReference type="Proteomes" id="UP000295238">
    <property type="component" value="Unassembled WGS sequence"/>
</dbReference>
<sequence length="143" mass="15185">MAVLTDILVAPAADAPAIISEWPNSKKWPALQTTGLDWLVLADLAEALGQSALAQSIENLDPSSSADETQGPWVYVLPTELRDHIASIASSDLSTVAEAWSDKGEANARGLTAKDAERLLLEIQPLAVAARDSGKPMLLWVSL</sequence>
<evidence type="ECO:0008006" key="3">
    <source>
        <dbReference type="Google" id="ProtNLM"/>
    </source>
</evidence>
<evidence type="ECO:0000313" key="1">
    <source>
        <dbReference type="EMBL" id="TDK31263.1"/>
    </source>
</evidence>
<dbReference type="OrthoDB" id="8452146at2"/>
<comment type="caution">
    <text evidence="1">The sequence shown here is derived from an EMBL/GenBank/DDBJ whole genome shotgun (WGS) entry which is preliminary data.</text>
</comment>
<gene>
    <name evidence="1" type="ORF">E2F50_20175</name>
</gene>
<keyword evidence="2" id="KW-1185">Reference proteome</keyword>
<name>A0A4R5U9I0_9HYPH</name>
<accession>A0A4R5U9I0</accession>